<organism evidence="2 3">
    <name type="scientific">Undibacterium seohonense</name>
    <dbReference type="NCBI Taxonomy" id="1344950"/>
    <lineage>
        <taxon>Bacteria</taxon>
        <taxon>Pseudomonadati</taxon>
        <taxon>Pseudomonadota</taxon>
        <taxon>Betaproteobacteria</taxon>
        <taxon>Burkholderiales</taxon>
        <taxon>Oxalobacteraceae</taxon>
        <taxon>Undibacterium</taxon>
    </lineage>
</organism>
<sequence length="461" mass="50250">MPRNNYAITRTAIGFSVMEKTEAAAAVNITTQTTLQFSDVNINLTVGEKSKNISDDQLKTLIELYIAFFNRVPDADGMAYWMGEIKNGMSIDQLANSFYDAAIKYSELTSYSASMSNADFVKVIYKNVLGRSGTNAPPEADINYWANELASGKSTKGMLIATMLNSAHTFAGDSKWGWVPQLLDNKVSIGKYFAIEQGLNYKTPEESITKTMHIVGKITPTNLNDAYQLIDMKDLSFNLTRTTTDSSITQINHCFKINSGIVNYTMGQVNSLGFATAASRYELIPVSGLGANGKHKLNIYAVGAASGKPLITNEEELTSDGLKLLSEVNGQDGAMQTTITYLDGRRIPFDLLINEEKAIEQSIQVKTVANGAVLLNANMPQVTGVTLLDIGPLTTYGKHFPLTCKVKIRHISTNHKPDISGTYANVWFASGYGAVRIDTYSPKLTPPLSGIEVISIENAPN</sequence>
<evidence type="ECO:0000313" key="3">
    <source>
        <dbReference type="Proteomes" id="UP000648257"/>
    </source>
</evidence>
<reference evidence="2 3" key="1">
    <citation type="submission" date="2020-08" db="EMBL/GenBank/DDBJ databases">
        <title>Novel species isolated from subtropical streams in China.</title>
        <authorList>
            <person name="Lu H."/>
        </authorList>
    </citation>
    <scope>NUCLEOTIDE SEQUENCE [LARGE SCALE GENOMIC DNA]</scope>
    <source>
        <strain evidence="2 3">KACC 16656</strain>
    </source>
</reference>
<evidence type="ECO:0000313" key="2">
    <source>
        <dbReference type="EMBL" id="MBC3806333.1"/>
    </source>
</evidence>
<dbReference type="InterPro" id="IPR025282">
    <property type="entry name" value="DUF4214"/>
</dbReference>
<name>A0ABR6X102_9BURK</name>
<dbReference type="Gene3D" id="1.10.3130.20">
    <property type="entry name" value="Phycobilisome linker domain"/>
    <property type="match status" value="1"/>
</dbReference>
<protein>
    <submittedName>
        <fullName evidence="2">DUF4214 domain-containing protein</fullName>
    </submittedName>
</protein>
<dbReference type="RefSeq" id="WP_186921332.1">
    <property type="nucleotide sequence ID" value="NZ_JACOFW010000002.1"/>
</dbReference>
<dbReference type="Proteomes" id="UP000648257">
    <property type="component" value="Unassembled WGS sequence"/>
</dbReference>
<dbReference type="Pfam" id="PF13946">
    <property type="entry name" value="DUF4214"/>
    <property type="match status" value="1"/>
</dbReference>
<comment type="caution">
    <text evidence="2">The sequence shown here is derived from an EMBL/GenBank/DDBJ whole genome shotgun (WGS) entry which is preliminary data.</text>
</comment>
<proteinExistence type="predicted"/>
<evidence type="ECO:0000259" key="1">
    <source>
        <dbReference type="Pfam" id="PF13946"/>
    </source>
</evidence>
<dbReference type="EMBL" id="JACOFW010000002">
    <property type="protein sequence ID" value="MBC3806333.1"/>
    <property type="molecule type" value="Genomic_DNA"/>
</dbReference>
<keyword evidence="3" id="KW-1185">Reference proteome</keyword>
<feature type="domain" description="DUF4214" evidence="1">
    <location>
        <begin position="110"/>
        <end position="167"/>
    </location>
</feature>
<gene>
    <name evidence="2" type="ORF">H8K52_03100</name>
</gene>
<dbReference type="InterPro" id="IPR038255">
    <property type="entry name" value="PBS_linker_sf"/>
</dbReference>
<accession>A0ABR6X102</accession>